<evidence type="ECO:0000313" key="2">
    <source>
        <dbReference type="Proteomes" id="UP001348369"/>
    </source>
</evidence>
<dbReference type="EMBL" id="CP109109">
    <property type="protein sequence ID" value="WSC02861.1"/>
    <property type="molecule type" value="Genomic_DNA"/>
</dbReference>
<reference evidence="1" key="1">
    <citation type="submission" date="2022-10" db="EMBL/GenBank/DDBJ databases">
        <title>The complete genomes of actinobacterial strains from the NBC collection.</title>
        <authorList>
            <person name="Joergensen T.S."/>
            <person name="Alvarez Arevalo M."/>
            <person name="Sterndorff E.B."/>
            <person name="Faurdal D."/>
            <person name="Vuksanovic O."/>
            <person name="Mourched A.-S."/>
            <person name="Charusanti P."/>
            <person name="Shaw S."/>
            <person name="Blin K."/>
            <person name="Weber T."/>
        </authorList>
    </citation>
    <scope>NUCLEOTIDE SEQUENCE</scope>
    <source>
        <strain evidence="1">NBC 01771</strain>
    </source>
</reference>
<accession>A0ACD4ZWJ9</accession>
<gene>
    <name evidence="1" type="ORF">OG835_41795</name>
</gene>
<keyword evidence="2" id="KW-1185">Reference proteome</keyword>
<dbReference type="Proteomes" id="UP001348369">
    <property type="component" value="Chromosome"/>
</dbReference>
<sequence>MTEPCPKSRRNFTENLYDGAGRVTDAISRTFGDEKWRTSSVYEGDRITVIPPKGGTATTVVTDARGRTTERLEYTNAQRTTSQKTSYAYGKYNEPTAVTDPAGNTWTYTFDSRGQQTKADDPDKGETTTVYDKLGQAISTTDARGITLTNGFDPLGRQVDVKQGSTVLAQWTYDTIAKGRPASSSRFIAGKEYRTSTDSYNDSYEPLSSTVTVPVEAGTLAGTYTWTFGYNTYTGQQEWIKHPAVGDLPSERQTTIYSEGNLPQKTTAGSITLVNSTAHDVFSRPVRTEYGTLGKKVYKSQVYDEHTGRMTRQTTDRDLAPQRIDDTAYAYDPAGNVTGITTASGQDTAATVDNQCFTTDLLGRLSEAWTAKTTCDAAPSTTTVGGPDAYWQTYSYDTLGNRTKLVEHGTGTPTGTDATTTYTHPAARTGLPHVVQQASIQGGANNGQTSTFTYDKAGHRHRRLVPAAAGRLGAQVVGEDPAQFRGEFGLGREQPAQPPLPLADQLRFGLFGLGRFVGVLPCGEQHRTGFLEFGLHHVRPVWVHATP</sequence>
<organism evidence="1 2">
    <name type="scientific">Streptomyces scopuliridis</name>
    <dbReference type="NCBI Taxonomy" id="452529"/>
    <lineage>
        <taxon>Bacteria</taxon>
        <taxon>Bacillati</taxon>
        <taxon>Actinomycetota</taxon>
        <taxon>Actinomycetes</taxon>
        <taxon>Kitasatosporales</taxon>
        <taxon>Streptomycetaceae</taxon>
        <taxon>Streptomyces</taxon>
    </lineage>
</organism>
<evidence type="ECO:0000313" key="1">
    <source>
        <dbReference type="EMBL" id="WSC02861.1"/>
    </source>
</evidence>
<protein>
    <submittedName>
        <fullName evidence="1">Uncharacterized protein</fullName>
    </submittedName>
</protein>
<proteinExistence type="predicted"/>
<name>A0ACD4ZWJ9_9ACTN</name>